<dbReference type="PANTHER" id="PTHR12283:SF6">
    <property type="entry name" value="GLUTAMINYL-PEPTIDE CYCLOTRANSFERASE-RELATED"/>
    <property type="match status" value="1"/>
</dbReference>
<comment type="catalytic activity">
    <reaction evidence="1">
        <text>N-terminal L-glutaminyl-[peptide] = N-terminal 5-oxo-L-prolyl-[peptide] + NH4(+)</text>
        <dbReference type="Rhea" id="RHEA:23652"/>
        <dbReference type="Rhea" id="RHEA-COMP:11736"/>
        <dbReference type="Rhea" id="RHEA-COMP:11846"/>
        <dbReference type="ChEBI" id="CHEBI:28938"/>
        <dbReference type="ChEBI" id="CHEBI:64722"/>
        <dbReference type="ChEBI" id="CHEBI:87215"/>
        <dbReference type="EC" id="2.3.2.5"/>
    </reaction>
</comment>
<keyword evidence="13" id="KW-0732">Signal</keyword>
<dbReference type="OrthoDB" id="3907302at2759"/>
<evidence type="ECO:0000313" key="16">
    <source>
        <dbReference type="RefSeq" id="XP_018324764.1"/>
    </source>
</evidence>
<dbReference type="PANTHER" id="PTHR12283">
    <property type="entry name" value="GLUTAMINYL-PEPTIDE CYCLOTRANSFERASE"/>
    <property type="match status" value="1"/>
</dbReference>
<evidence type="ECO:0000256" key="1">
    <source>
        <dbReference type="ARBA" id="ARBA00000001"/>
    </source>
</evidence>
<dbReference type="CTD" id="40270"/>
<keyword evidence="8" id="KW-0479">Metal-binding</keyword>
<dbReference type="AlphaFoldDB" id="A0A1W4WLH7"/>
<dbReference type="RefSeq" id="XP_018324764.1">
    <property type="nucleotide sequence ID" value="XM_018469262.1"/>
</dbReference>
<dbReference type="FunFam" id="3.40.630.10:FF:000029">
    <property type="entry name" value="Glutaminyl-peptide cyclotransferase"/>
    <property type="match status" value="1"/>
</dbReference>
<keyword evidence="15" id="KW-1185">Reference proteome</keyword>
<evidence type="ECO:0000259" key="14">
    <source>
        <dbReference type="Pfam" id="PF04389"/>
    </source>
</evidence>
<dbReference type="KEGG" id="apln:108736716"/>
<dbReference type="EC" id="2.3.2.5" evidence="4"/>
<evidence type="ECO:0000256" key="4">
    <source>
        <dbReference type="ARBA" id="ARBA00012012"/>
    </source>
</evidence>
<dbReference type="GO" id="GO:0005576">
    <property type="term" value="C:extracellular region"/>
    <property type="evidence" value="ECO:0007669"/>
    <property type="project" value="UniProtKB-SubCell"/>
</dbReference>
<evidence type="ECO:0000313" key="17">
    <source>
        <dbReference type="RefSeq" id="XP_018324773.1"/>
    </source>
</evidence>
<dbReference type="Gene3D" id="3.40.630.10">
    <property type="entry name" value="Zn peptidases"/>
    <property type="match status" value="1"/>
</dbReference>
<keyword evidence="7" id="KW-0808">Transferase</keyword>
<keyword evidence="6" id="KW-0964">Secreted</keyword>
<evidence type="ECO:0000256" key="9">
    <source>
        <dbReference type="ARBA" id="ARBA00022833"/>
    </source>
</evidence>
<keyword evidence="9" id="KW-0862">Zinc</keyword>
<feature type="signal peptide" evidence="13">
    <location>
        <begin position="1"/>
        <end position="19"/>
    </location>
</feature>
<dbReference type="GeneID" id="108736716"/>
<evidence type="ECO:0000256" key="6">
    <source>
        <dbReference type="ARBA" id="ARBA00022525"/>
    </source>
</evidence>
<organism evidence="15 16">
    <name type="scientific">Agrilus planipennis</name>
    <name type="common">Emerald ash borer</name>
    <name type="synonym">Agrilus marcopoli</name>
    <dbReference type="NCBI Taxonomy" id="224129"/>
    <lineage>
        <taxon>Eukaryota</taxon>
        <taxon>Metazoa</taxon>
        <taxon>Ecdysozoa</taxon>
        <taxon>Arthropoda</taxon>
        <taxon>Hexapoda</taxon>
        <taxon>Insecta</taxon>
        <taxon>Pterygota</taxon>
        <taxon>Neoptera</taxon>
        <taxon>Endopterygota</taxon>
        <taxon>Coleoptera</taxon>
        <taxon>Polyphaga</taxon>
        <taxon>Elateriformia</taxon>
        <taxon>Buprestoidea</taxon>
        <taxon>Buprestidae</taxon>
        <taxon>Agrilinae</taxon>
        <taxon>Agrilus</taxon>
    </lineage>
</organism>
<sequence length="351" mass="41050">MQLSTILISIFVYISHSYANQKFLQKKDNHVPKELSDGQVQYLAGLSDIKHMDQVLNNILIPRVVGTSGHDKVQNYIASQLRKWGWDVEIDEFQENTPNFGRLTFKNIIGTLNPKAERFLVIACHYDSKYFSSEDFIGATDSAVPCAMMLNLIKVMKNDLEQIKTKRDLSLKLIFFDGEEAFKEWTKTDSLYGARHLAKKMDQTNFYTLDNENIKNIQRIDIMVLLDLIGFSRPQFYSFFKPTERWYIRLVDAEQRLAQMGLLNIPQLTFNRRSSNSYIEDDHIPFLLRRVPILHLISTPFPTEWHTSADNRNIVDLQVTENINKVLRIFVAEYLHLLEEEQFEENFKAEL</sequence>
<evidence type="ECO:0000256" key="12">
    <source>
        <dbReference type="ARBA" id="ARBA00057903"/>
    </source>
</evidence>
<dbReference type="InterPro" id="IPR040234">
    <property type="entry name" value="QC/QCL"/>
</dbReference>
<dbReference type="STRING" id="224129.A0A1W4WLH7"/>
<evidence type="ECO:0000256" key="10">
    <source>
        <dbReference type="ARBA" id="ARBA00023157"/>
    </source>
</evidence>
<evidence type="ECO:0000256" key="13">
    <source>
        <dbReference type="SAM" id="SignalP"/>
    </source>
</evidence>
<keyword evidence="11" id="KW-0012">Acyltransferase</keyword>
<dbReference type="GO" id="GO:0016603">
    <property type="term" value="F:glutaminyl-peptide cyclotransferase activity"/>
    <property type="evidence" value="ECO:0007669"/>
    <property type="project" value="UniProtKB-EC"/>
</dbReference>
<evidence type="ECO:0000313" key="15">
    <source>
        <dbReference type="Proteomes" id="UP000192223"/>
    </source>
</evidence>
<feature type="chain" id="PRO_5010817806" description="Glutaminyl-peptide cyclotransferase" evidence="13">
    <location>
        <begin position="20"/>
        <end position="351"/>
    </location>
</feature>
<dbReference type="CDD" id="cd03880">
    <property type="entry name" value="M28_QC_like"/>
    <property type="match status" value="1"/>
</dbReference>
<dbReference type="RefSeq" id="XP_018324773.1">
    <property type="nucleotide sequence ID" value="XM_018469271.1"/>
</dbReference>
<dbReference type="GO" id="GO:0008270">
    <property type="term" value="F:zinc ion binding"/>
    <property type="evidence" value="ECO:0007669"/>
    <property type="project" value="TreeGrafter"/>
</dbReference>
<evidence type="ECO:0000256" key="11">
    <source>
        <dbReference type="ARBA" id="ARBA00023315"/>
    </source>
</evidence>
<evidence type="ECO:0000256" key="8">
    <source>
        <dbReference type="ARBA" id="ARBA00022723"/>
    </source>
</evidence>
<dbReference type="Pfam" id="PF04389">
    <property type="entry name" value="Peptidase_M28"/>
    <property type="match status" value="1"/>
</dbReference>
<evidence type="ECO:0000256" key="3">
    <source>
        <dbReference type="ARBA" id="ARBA00006014"/>
    </source>
</evidence>
<reference evidence="16 17" key="1">
    <citation type="submission" date="2025-04" db="UniProtKB">
        <authorList>
            <consortium name="RefSeq"/>
        </authorList>
    </citation>
    <scope>IDENTIFICATION</scope>
    <source>
        <tissue evidence="16 17">Entire body</tissue>
    </source>
</reference>
<dbReference type="InterPro" id="IPR037457">
    <property type="entry name" value="M28_QC"/>
</dbReference>
<dbReference type="SUPFAM" id="SSF53187">
    <property type="entry name" value="Zn-dependent exopeptidases"/>
    <property type="match status" value="1"/>
</dbReference>
<comment type="function">
    <text evidence="12">Acts as a glutaminyl-peptide cyclotransferase. Responsible for the biosynthesis of pyroglutamyl peptides. Might be more efficient in the conversion of tri and tetrapeptides in vitro. Might have a relative preference for substrates containing hydrophobic amino acids in vitro.</text>
</comment>
<keyword evidence="10" id="KW-1015">Disulfide bond</keyword>
<comment type="similarity">
    <text evidence="3">Belongs to the glutaminyl-peptide cyclotransferase family.</text>
</comment>
<gene>
    <name evidence="16 17" type="primary">LOC108736716</name>
</gene>
<comment type="subcellular location">
    <subcellularLocation>
        <location evidence="2">Secreted</location>
    </subcellularLocation>
</comment>
<proteinExistence type="inferred from homology"/>
<evidence type="ECO:0000256" key="5">
    <source>
        <dbReference type="ARBA" id="ARBA00016861"/>
    </source>
</evidence>
<name>A0A1W4WLH7_AGRPL</name>
<evidence type="ECO:0000256" key="7">
    <source>
        <dbReference type="ARBA" id="ARBA00022679"/>
    </source>
</evidence>
<dbReference type="Proteomes" id="UP000192223">
    <property type="component" value="Unplaced"/>
</dbReference>
<dbReference type="InterPro" id="IPR007484">
    <property type="entry name" value="Peptidase_M28"/>
</dbReference>
<feature type="domain" description="Peptidase M28" evidence="14">
    <location>
        <begin position="107"/>
        <end position="328"/>
    </location>
</feature>
<protein>
    <recommendedName>
        <fullName evidence="5">Glutaminyl-peptide cyclotransferase</fullName>
        <ecNumber evidence="4">2.3.2.5</ecNumber>
    </recommendedName>
</protein>
<accession>A0A1W4WLH7</accession>
<evidence type="ECO:0000256" key="2">
    <source>
        <dbReference type="ARBA" id="ARBA00004613"/>
    </source>
</evidence>